<name>A0ABR1LXN8_9PEZI</name>
<reference evidence="3 4" key="1">
    <citation type="submission" date="2024-04" db="EMBL/GenBank/DDBJ databases">
        <title>Phyllosticta paracitricarpa is synonymous to the EU quarantine fungus P. citricarpa based on phylogenomic analyses.</title>
        <authorList>
            <consortium name="Lawrence Berkeley National Laboratory"/>
            <person name="Van ingen-buijs V.A."/>
            <person name="Van westerhoven A.C."/>
            <person name="Haridas S."/>
            <person name="Skiadas P."/>
            <person name="Martin F."/>
            <person name="Groenewald J.Z."/>
            <person name="Crous P.W."/>
            <person name="Seidl M.F."/>
        </authorList>
    </citation>
    <scope>NUCLEOTIDE SEQUENCE [LARGE SCALE GENOMIC DNA]</scope>
    <source>
        <strain evidence="3 4">CPC 17464</strain>
    </source>
</reference>
<protein>
    <recommendedName>
        <fullName evidence="2">LYR motif-containing protein Cup1-like N-terminal domain-containing protein</fullName>
    </recommendedName>
</protein>
<accession>A0ABR1LXN8</accession>
<dbReference type="Proteomes" id="UP001360953">
    <property type="component" value="Unassembled WGS sequence"/>
</dbReference>
<dbReference type="RefSeq" id="XP_066656796.1">
    <property type="nucleotide sequence ID" value="XM_066797001.1"/>
</dbReference>
<feature type="domain" description="LYR motif-containing protein Cup1-like N-terminal" evidence="2">
    <location>
        <begin position="15"/>
        <end position="111"/>
    </location>
</feature>
<feature type="region of interest" description="Disordered" evidence="1">
    <location>
        <begin position="367"/>
        <end position="392"/>
    </location>
</feature>
<organism evidence="3 4">
    <name type="scientific">Phyllosticta citribraziliensis</name>
    <dbReference type="NCBI Taxonomy" id="989973"/>
    <lineage>
        <taxon>Eukaryota</taxon>
        <taxon>Fungi</taxon>
        <taxon>Dikarya</taxon>
        <taxon>Ascomycota</taxon>
        <taxon>Pezizomycotina</taxon>
        <taxon>Dothideomycetes</taxon>
        <taxon>Dothideomycetes incertae sedis</taxon>
        <taxon>Botryosphaeriales</taxon>
        <taxon>Phyllostictaceae</taxon>
        <taxon>Phyllosticta</taxon>
    </lineage>
</organism>
<evidence type="ECO:0000313" key="4">
    <source>
        <dbReference type="Proteomes" id="UP001360953"/>
    </source>
</evidence>
<dbReference type="Pfam" id="PF20263">
    <property type="entry name" value="LYRM2-like"/>
    <property type="match status" value="1"/>
</dbReference>
<evidence type="ECO:0000259" key="2">
    <source>
        <dbReference type="Pfam" id="PF20263"/>
    </source>
</evidence>
<proteinExistence type="predicted"/>
<dbReference type="InterPro" id="IPR046896">
    <property type="entry name" value="Cup1-like_N"/>
</dbReference>
<evidence type="ECO:0000256" key="1">
    <source>
        <dbReference type="SAM" id="MobiDB-lite"/>
    </source>
</evidence>
<keyword evidence="4" id="KW-1185">Reference proteome</keyword>
<dbReference type="GeneID" id="92029907"/>
<sequence length="392" mass="45810">MPPPSRGDAVASRRLLRALLREATYLPDPAARQFVRRHVLSAFDDYRIKPTKPDSELDSLNFSPERIREKFRQARKGLSLLRRANEGELRPLERILSWTYGRHGPYRYELLRKHLLVPDDLYGQQAVEHHYATLQKGDDRVVLDNLPRAVVEIPRKKPLEAEEPRVFEISPRYPRLKGFLEATVRNSHLIVSRSAKLKKTKFSVPARNTWERPMPHKRVRNQVEEWYATVLDKLQPPLAEEDWNRLRGLVLGQIPWEGLRPRRPRALEMQAHWSQYDVDKLVQYGHQLEIERLPTKMPGVDRAIRITPRSMRRLWAKIFAQCPVMWYDAQRKKWNAKWGFSTTWESDQAFKATADDLSLFEGAESFAADKKKRTSKRRSEDVEVGGKSPADG</sequence>
<dbReference type="EMBL" id="JBBPEH010000004">
    <property type="protein sequence ID" value="KAK7539525.1"/>
    <property type="molecule type" value="Genomic_DNA"/>
</dbReference>
<evidence type="ECO:0000313" key="3">
    <source>
        <dbReference type="EMBL" id="KAK7539525.1"/>
    </source>
</evidence>
<gene>
    <name evidence="3" type="ORF">J3D65DRAFT_550507</name>
</gene>
<comment type="caution">
    <text evidence="3">The sequence shown here is derived from an EMBL/GenBank/DDBJ whole genome shotgun (WGS) entry which is preliminary data.</text>
</comment>
<dbReference type="CDD" id="cd20273">
    <property type="entry name" value="Complex1_LYR_unchar"/>
    <property type="match status" value="1"/>
</dbReference>